<evidence type="ECO:0008006" key="3">
    <source>
        <dbReference type="Google" id="ProtNLM"/>
    </source>
</evidence>
<keyword evidence="2" id="KW-1185">Reference proteome</keyword>
<protein>
    <recommendedName>
        <fullName evidence="3">Urease accessory protein UreD</fullName>
    </recommendedName>
</protein>
<evidence type="ECO:0000313" key="1">
    <source>
        <dbReference type="EMBL" id="MFB9259672.1"/>
    </source>
</evidence>
<dbReference type="RefSeq" id="WP_182630944.1">
    <property type="nucleotide sequence ID" value="NZ_JAALDM010000020.1"/>
</dbReference>
<evidence type="ECO:0000313" key="2">
    <source>
        <dbReference type="Proteomes" id="UP001589700"/>
    </source>
</evidence>
<sequence>MAASTGGSSPVVTGARRLLDGHGIATVAVRGSKDRSDVLVSAGHRWIGDGAIVVTGTPAPWSGLMVEPGETVEVVVMIDECAPIVEAKVHIASLYAFGFARAAHRGEGWVVEIEIQLGEVDVKRLGHSGTVDARLLDTVPTDPLAADTAGLADELRARFGGDLAMVTGTGDPASPPYVLGVDAEGLHLITALGVDADVVHLPFLTRAECVGDVVREMGQYVARAS</sequence>
<dbReference type="Proteomes" id="UP001589700">
    <property type="component" value="Unassembled WGS sequence"/>
</dbReference>
<gene>
    <name evidence="1" type="ORF">ACFFVD_07640</name>
</gene>
<proteinExistence type="predicted"/>
<comment type="caution">
    <text evidence="1">The sequence shown here is derived from an EMBL/GenBank/DDBJ whole genome shotgun (WGS) entry which is preliminary data.</text>
</comment>
<reference evidence="1 2" key="1">
    <citation type="submission" date="2024-09" db="EMBL/GenBank/DDBJ databases">
        <authorList>
            <person name="Sun Q."/>
            <person name="Mori K."/>
        </authorList>
    </citation>
    <scope>NUCLEOTIDE SEQUENCE [LARGE SCALE GENOMIC DNA]</scope>
    <source>
        <strain evidence="1 2">CCM 7659</strain>
    </source>
</reference>
<accession>A0ABV5JQJ6</accession>
<name>A0ABV5JQJ6_9ACTN</name>
<dbReference type="EMBL" id="JBHMDY010000004">
    <property type="protein sequence ID" value="MFB9259672.1"/>
    <property type="molecule type" value="Genomic_DNA"/>
</dbReference>
<organism evidence="1 2">
    <name type="scientific">Dietzia aerolata</name>
    <dbReference type="NCBI Taxonomy" id="595984"/>
    <lineage>
        <taxon>Bacteria</taxon>
        <taxon>Bacillati</taxon>
        <taxon>Actinomycetota</taxon>
        <taxon>Actinomycetes</taxon>
        <taxon>Mycobacteriales</taxon>
        <taxon>Dietziaceae</taxon>
        <taxon>Dietzia</taxon>
    </lineage>
</organism>